<reference evidence="2 3" key="1">
    <citation type="submission" date="2018-06" db="EMBL/GenBank/DDBJ databases">
        <title>Genome Sequence of the Brown Rot Fungal Pathogen Monilinia fructigena.</title>
        <authorList>
            <person name="Landi L."/>
            <person name="De Miccolis Angelini R.M."/>
            <person name="Pollastro S."/>
            <person name="Abate D."/>
            <person name="Faretra F."/>
            <person name="Romanazzi G."/>
        </authorList>
    </citation>
    <scope>NUCLEOTIDE SEQUENCE [LARGE SCALE GENOMIC DNA]</scope>
    <source>
        <strain evidence="2 3">Mfrg269</strain>
    </source>
</reference>
<dbReference type="EMBL" id="QKRW01000032">
    <property type="protein sequence ID" value="RAL61307.1"/>
    <property type="molecule type" value="Genomic_DNA"/>
</dbReference>
<dbReference type="AlphaFoldDB" id="A0A395ILZ5"/>
<sequence length="214" mass="24591">MHPSELPLPRNDPEYSTEWSTRGLDVNAPPLPITTTRNEEFDHCIDPHGSSRLSIVASTEDQGHGDQQVKVKIESNSPDYGLTTLPGPREPEGYNDSELQQHRNARDPFKTPHKPVLFYSPFQRSARRSEEHGRPRQLSNGLYQSIEGNDFNDDDDDEEPPPQLATEKLWNAMYKDDDIDDTQLKRDLRRLSEGAEDLKKNFRLLRTDSIVLER</sequence>
<evidence type="ECO:0000256" key="1">
    <source>
        <dbReference type="SAM" id="MobiDB-lite"/>
    </source>
</evidence>
<feature type="region of interest" description="Disordered" evidence="1">
    <location>
        <begin position="1"/>
        <end position="35"/>
    </location>
</feature>
<accession>A0A395ILZ5</accession>
<evidence type="ECO:0000313" key="2">
    <source>
        <dbReference type="EMBL" id="RAL61307.1"/>
    </source>
</evidence>
<feature type="compositionally biased region" description="Basic and acidic residues" evidence="1">
    <location>
        <begin position="61"/>
        <end position="73"/>
    </location>
</feature>
<dbReference type="OrthoDB" id="10387661at2759"/>
<gene>
    <name evidence="2" type="ORF">DID88_009443</name>
</gene>
<keyword evidence="3" id="KW-1185">Reference proteome</keyword>
<dbReference type="Proteomes" id="UP000249056">
    <property type="component" value="Unassembled WGS sequence"/>
</dbReference>
<feature type="compositionally biased region" description="Basic and acidic residues" evidence="1">
    <location>
        <begin position="99"/>
        <end position="110"/>
    </location>
</feature>
<evidence type="ECO:0000313" key="3">
    <source>
        <dbReference type="Proteomes" id="UP000249056"/>
    </source>
</evidence>
<protein>
    <submittedName>
        <fullName evidence="2">Uncharacterized protein</fullName>
    </submittedName>
</protein>
<proteinExistence type="predicted"/>
<comment type="caution">
    <text evidence="2">The sequence shown here is derived from an EMBL/GenBank/DDBJ whole genome shotgun (WGS) entry which is preliminary data.</text>
</comment>
<feature type="compositionally biased region" description="Acidic residues" evidence="1">
    <location>
        <begin position="150"/>
        <end position="160"/>
    </location>
</feature>
<name>A0A395ILZ5_9HELO</name>
<feature type="compositionally biased region" description="Polar residues" evidence="1">
    <location>
        <begin position="137"/>
        <end position="147"/>
    </location>
</feature>
<organism evidence="2 3">
    <name type="scientific">Monilinia fructigena</name>
    <dbReference type="NCBI Taxonomy" id="38457"/>
    <lineage>
        <taxon>Eukaryota</taxon>
        <taxon>Fungi</taxon>
        <taxon>Dikarya</taxon>
        <taxon>Ascomycota</taxon>
        <taxon>Pezizomycotina</taxon>
        <taxon>Leotiomycetes</taxon>
        <taxon>Helotiales</taxon>
        <taxon>Sclerotiniaceae</taxon>
        <taxon>Monilinia</taxon>
    </lineage>
</organism>
<feature type="region of interest" description="Disordered" evidence="1">
    <location>
        <begin position="57"/>
        <end position="166"/>
    </location>
</feature>